<dbReference type="PANTHER" id="PTHR43096">
    <property type="entry name" value="DNAJ HOMOLOG 1, MITOCHONDRIAL-RELATED"/>
    <property type="match status" value="1"/>
</dbReference>
<feature type="compositionally biased region" description="Low complexity" evidence="2">
    <location>
        <begin position="181"/>
        <end position="225"/>
    </location>
</feature>
<dbReference type="GO" id="GO:0051082">
    <property type="term" value="F:unfolded protein binding"/>
    <property type="evidence" value="ECO:0007669"/>
    <property type="project" value="TreeGrafter"/>
</dbReference>
<dbReference type="PATRIC" id="fig|1227491.4.peg.176"/>
<dbReference type="OrthoDB" id="11397at2157"/>
<dbReference type="AlphaFoldDB" id="M0BHW3"/>
<evidence type="ECO:0000313" key="6">
    <source>
        <dbReference type="Proteomes" id="UP000011591"/>
    </source>
</evidence>
<dbReference type="RefSeq" id="WP_006663733.1">
    <property type="nucleotide sequence ID" value="NZ_AOIP01000007.1"/>
</dbReference>
<evidence type="ECO:0000259" key="4">
    <source>
        <dbReference type="PROSITE" id="PS50076"/>
    </source>
</evidence>
<dbReference type="SUPFAM" id="SSF46565">
    <property type="entry name" value="Chaperone J-domain"/>
    <property type="match status" value="1"/>
</dbReference>
<feature type="compositionally biased region" description="Basic residues" evidence="2">
    <location>
        <begin position="163"/>
        <end position="180"/>
    </location>
</feature>
<evidence type="ECO:0000313" key="5">
    <source>
        <dbReference type="EMBL" id="ELZ10450.1"/>
    </source>
</evidence>
<keyword evidence="5" id="KW-0346">Stress response</keyword>
<dbReference type="GO" id="GO:0042026">
    <property type="term" value="P:protein refolding"/>
    <property type="evidence" value="ECO:0007669"/>
    <property type="project" value="TreeGrafter"/>
</dbReference>
<dbReference type="PANTHER" id="PTHR43096:SF52">
    <property type="entry name" value="DNAJ HOMOLOG 1, MITOCHONDRIAL-RELATED"/>
    <property type="match status" value="1"/>
</dbReference>
<accession>M0BHW3</accession>
<evidence type="ECO:0000256" key="3">
    <source>
        <dbReference type="SAM" id="Phobius"/>
    </source>
</evidence>
<dbReference type="InterPro" id="IPR036869">
    <property type="entry name" value="J_dom_sf"/>
</dbReference>
<organism evidence="5 6">
    <name type="scientific">Natrialba aegyptia DSM 13077</name>
    <dbReference type="NCBI Taxonomy" id="1227491"/>
    <lineage>
        <taxon>Archaea</taxon>
        <taxon>Methanobacteriati</taxon>
        <taxon>Methanobacteriota</taxon>
        <taxon>Stenosarchaea group</taxon>
        <taxon>Halobacteria</taxon>
        <taxon>Halobacteriales</taxon>
        <taxon>Natrialbaceae</taxon>
        <taxon>Natrialba</taxon>
    </lineage>
</organism>
<keyword evidence="3" id="KW-0472">Membrane</keyword>
<keyword evidence="3" id="KW-0812">Transmembrane</keyword>
<dbReference type="CDD" id="cd06257">
    <property type="entry name" value="DnaJ"/>
    <property type="match status" value="1"/>
</dbReference>
<feature type="transmembrane region" description="Helical" evidence="3">
    <location>
        <begin position="275"/>
        <end position="294"/>
    </location>
</feature>
<feature type="compositionally biased region" description="Polar residues" evidence="2">
    <location>
        <begin position="86"/>
        <end position="109"/>
    </location>
</feature>
<dbReference type="EMBL" id="AOIP01000007">
    <property type="protein sequence ID" value="ELZ10450.1"/>
    <property type="molecule type" value="Genomic_DNA"/>
</dbReference>
<dbReference type="GO" id="GO:0005737">
    <property type="term" value="C:cytoplasm"/>
    <property type="evidence" value="ECO:0007669"/>
    <property type="project" value="TreeGrafter"/>
</dbReference>
<sequence>MGETYYDVLGVASDATQDELEAAYRERVFETHPDHSNDPDAIEQFQQVATARAVLTDETERARYDRLGHETYVQATQHSAERGATATRTNPSSANERTRGSQTSQQRSGPRSEAGGAQQETGDARSTGDWSFEEIRQQAAREEGWSEARSRTDTSATNSNARSRSRRSRTRTHTYTHTHTHATTGQTETTTSSGGTDTESDSDPGSGSGSNANSNSNSDSNSDAGFQYTVHDWDDEIELEWDGRSLDQQTVVTIACIWALYPLFVYASLTPAFSALVNGIVAACTLCLVGYLLTMPRIASGVFGCWSVLVPAGAVTIDAVPLALDSIYGALSLAFVWVPFGYAVVVWWALRP</sequence>
<feature type="transmembrane region" description="Helical" evidence="3">
    <location>
        <begin position="330"/>
        <end position="350"/>
    </location>
</feature>
<reference evidence="5 6" key="1">
    <citation type="journal article" date="2014" name="PLoS Genet.">
        <title>Phylogenetically driven sequencing of extremely halophilic archaea reveals strategies for static and dynamic osmo-response.</title>
        <authorList>
            <person name="Becker E.A."/>
            <person name="Seitzer P.M."/>
            <person name="Tritt A."/>
            <person name="Larsen D."/>
            <person name="Krusor M."/>
            <person name="Yao A.I."/>
            <person name="Wu D."/>
            <person name="Madern D."/>
            <person name="Eisen J.A."/>
            <person name="Darling A.E."/>
            <person name="Facciotti M.T."/>
        </authorList>
    </citation>
    <scope>NUCLEOTIDE SEQUENCE [LARGE SCALE GENOMIC DNA]</scope>
    <source>
        <strain evidence="5 6">DSM 13077</strain>
    </source>
</reference>
<comment type="caution">
    <text evidence="5">The sequence shown here is derived from an EMBL/GenBank/DDBJ whole genome shotgun (WGS) entry which is preliminary data.</text>
</comment>
<evidence type="ECO:0000256" key="1">
    <source>
        <dbReference type="ARBA" id="ARBA00023186"/>
    </source>
</evidence>
<keyword evidence="1" id="KW-0143">Chaperone</keyword>
<dbReference type="Pfam" id="PF00226">
    <property type="entry name" value="DnaJ"/>
    <property type="match status" value="1"/>
</dbReference>
<dbReference type="Gene3D" id="1.10.287.110">
    <property type="entry name" value="DnaJ domain"/>
    <property type="match status" value="1"/>
</dbReference>
<gene>
    <name evidence="5" type="ORF">C480_00865</name>
</gene>
<feature type="compositionally biased region" description="Basic and acidic residues" evidence="2">
    <location>
        <begin position="133"/>
        <end position="152"/>
    </location>
</feature>
<dbReference type="SMART" id="SM00271">
    <property type="entry name" value="DnaJ"/>
    <property type="match status" value="1"/>
</dbReference>
<keyword evidence="3" id="KW-1133">Transmembrane helix</keyword>
<evidence type="ECO:0000256" key="2">
    <source>
        <dbReference type="SAM" id="MobiDB-lite"/>
    </source>
</evidence>
<dbReference type="PROSITE" id="PS50076">
    <property type="entry name" value="DNAJ_2"/>
    <property type="match status" value="1"/>
</dbReference>
<name>M0BHW3_9EURY</name>
<protein>
    <submittedName>
        <fullName evidence="5">Heat shock protein DnaJ</fullName>
    </submittedName>
</protein>
<feature type="domain" description="J" evidence="4">
    <location>
        <begin position="4"/>
        <end position="68"/>
    </location>
</feature>
<dbReference type="PRINTS" id="PR00625">
    <property type="entry name" value="JDOMAIN"/>
</dbReference>
<feature type="region of interest" description="Disordered" evidence="2">
    <location>
        <begin position="75"/>
        <end position="225"/>
    </location>
</feature>
<dbReference type="InterPro" id="IPR001623">
    <property type="entry name" value="DnaJ_domain"/>
</dbReference>
<feature type="transmembrane region" description="Helical" evidence="3">
    <location>
        <begin position="301"/>
        <end position="324"/>
    </location>
</feature>
<keyword evidence="6" id="KW-1185">Reference proteome</keyword>
<proteinExistence type="predicted"/>
<dbReference type="Proteomes" id="UP000011591">
    <property type="component" value="Unassembled WGS sequence"/>
</dbReference>